<protein>
    <submittedName>
        <fullName evidence="4">Helicase ATP-binding domain-containing protein</fullName>
    </submittedName>
</protein>
<sequence length="181" mass="21231">MSFRQMEVESSMLTPCHYQLELIDAARERNILIPSDNNNSKSFVAIMAIREMAAAVRIPFRMGGKRVVWLVDKAPSVSQKAERLRIHTNLEVGEYTDEKYNSWNSDKWRETFSRNQVLVMTGGVFCFLLDNRFLGIERTNLLIFDDCHLCLDKHPYHRIMHYHMQCPAGTELFIYRFDLHA</sequence>
<keyword evidence="3" id="KW-1185">Reference proteome</keyword>
<dbReference type="InterPro" id="IPR051363">
    <property type="entry name" value="RLR_Helicase"/>
</dbReference>
<dbReference type="AlphaFoldDB" id="A0A183J301"/>
<evidence type="ECO:0000313" key="4">
    <source>
        <dbReference type="WBParaSite" id="SBAD_0001061301-mRNA-1"/>
    </source>
</evidence>
<reference evidence="2 3" key="2">
    <citation type="submission" date="2018-11" db="EMBL/GenBank/DDBJ databases">
        <authorList>
            <consortium name="Pathogen Informatics"/>
        </authorList>
    </citation>
    <scope>NUCLEOTIDE SEQUENCE [LARGE SCALE GENOMIC DNA]</scope>
</reference>
<evidence type="ECO:0000313" key="2">
    <source>
        <dbReference type="EMBL" id="VDP30245.1"/>
    </source>
</evidence>
<dbReference type="InterPro" id="IPR027417">
    <property type="entry name" value="P-loop_NTPase"/>
</dbReference>
<dbReference type="SUPFAM" id="SSF52540">
    <property type="entry name" value="P-loop containing nucleoside triphosphate hydrolases"/>
    <property type="match status" value="1"/>
</dbReference>
<dbReference type="GO" id="GO:0005737">
    <property type="term" value="C:cytoplasm"/>
    <property type="evidence" value="ECO:0007669"/>
    <property type="project" value="TreeGrafter"/>
</dbReference>
<evidence type="ECO:0000259" key="1">
    <source>
        <dbReference type="PROSITE" id="PS51192"/>
    </source>
</evidence>
<dbReference type="OrthoDB" id="2392202at2759"/>
<dbReference type="InterPro" id="IPR014001">
    <property type="entry name" value="Helicase_ATP-bd"/>
</dbReference>
<dbReference type="EMBL" id="UZAM01013820">
    <property type="protein sequence ID" value="VDP30245.1"/>
    <property type="molecule type" value="Genomic_DNA"/>
</dbReference>
<evidence type="ECO:0000313" key="3">
    <source>
        <dbReference type="Proteomes" id="UP000270296"/>
    </source>
</evidence>
<dbReference type="PROSITE" id="PS51192">
    <property type="entry name" value="HELICASE_ATP_BIND_1"/>
    <property type="match status" value="1"/>
</dbReference>
<gene>
    <name evidence="2" type="ORF">SBAD_LOCUS10249</name>
</gene>
<proteinExistence type="predicted"/>
<accession>A0A183J301</accession>
<reference evidence="4" key="1">
    <citation type="submission" date="2016-06" db="UniProtKB">
        <authorList>
            <consortium name="WormBaseParasite"/>
        </authorList>
    </citation>
    <scope>IDENTIFICATION</scope>
</reference>
<feature type="domain" description="Helicase ATP-binding" evidence="1">
    <location>
        <begin position="22"/>
        <end position="181"/>
    </location>
</feature>
<dbReference type="PANTHER" id="PTHR14074">
    <property type="entry name" value="HELICASE WITH DEATH DOMAIN-RELATED"/>
    <property type="match status" value="1"/>
</dbReference>
<dbReference type="Gene3D" id="3.40.50.300">
    <property type="entry name" value="P-loop containing nucleotide triphosphate hydrolases"/>
    <property type="match status" value="1"/>
</dbReference>
<dbReference type="PANTHER" id="PTHR14074:SF16">
    <property type="entry name" value="ANTIVIRAL INNATE IMMUNE RESPONSE RECEPTOR RIG-I"/>
    <property type="match status" value="1"/>
</dbReference>
<organism evidence="4">
    <name type="scientific">Soboliphyme baturini</name>
    <dbReference type="NCBI Taxonomy" id="241478"/>
    <lineage>
        <taxon>Eukaryota</taxon>
        <taxon>Metazoa</taxon>
        <taxon>Ecdysozoa</taxon>
        <taxon>Nematoda</taxon>
        <taxon>Enoplea</taxon>
        <taxon>Dorylaimia</taxon>
        <taxon>Dioctophymatida</taxon>
        <taxon>Dioctophymatoidea</taxon>
        <taxon>Soboliphymatidae</taxon>
        <taxon>Soboliphyme</taxon>
    </lineage>
</organism>
<dbReference type="Proteomes" id="UP000270296">
    <property type="component" value="Unassembled WGS sequence"/>
</dbReference>
<name>A0A183J301_9BILA</name>
<dbReference type="WBParaSite" id="SBAD_0001061301-mRNA-1">
    <property type="protein sequence ID" value="SBAD_0001061301-mRNA-1"/>
    <property type="gene ID" value="SBAD_0001061301"/>
</dbReference>